<dbReference type="Proteomes" id="UP000017842">
    <property type="component" value="Unassembled WGS sequence"/>
</dbReference>
<keyword evidence="4" id="KW-1185">Reference proteome</keyword>
<feature type="compositionally biased region" description="Basic and acidic residues" evidence="1">
    <location>
        <begin position="58"/>
        <end position="76"/>
    </location>
</feature>
<sequence length="109" mass="12412">MTLSNKIFHLAAMILALNCLPQAIAGVNTPGIDQRQENQEERIEQGVSSGRLTQGETNRLEAQQDRIENAETRAKADGLVTPAERRHLRARENIASRNIYRKKHNFRHQ</sequence>
<feature type="compositionally biased region" description="Basic and acidic residues" evidence="1">
    <location>
        <begin position="34"/>
        <end position="44"/>
    </location>
</feature>
<protein>
    <submittedName>
        <fullName evidence="3">Uncharacterized protein</fullName>
    </submittedName>
</protein>
<evidence type="ECO:0000256" key="1">
    <source>
        <dbReference type="SAM" id="MobiDB-lite"/>
    </source>
</evidence>
<feature type="region of interest" description="Disordered" evidence="1">
    <location>
        <begin position="33"/>
        <end position="109"/>
    </location>
</feature>
<keyword evidence="2" id="KW-0732">Signal</keyword>
<dbReference type="eggNOG" id="ENOG5033C2R">
    <property type="taxonomic scope" value="Bacteria"/>
</dbReference>
<feature type="signal peptide" evidence="2">
    <location>
        <begin position="1"/>
        <end position="25"/>
    </location>
</feature>
<dbReference type="AlphaFoldDB" id="V5DRV6"/>
<dbReference type="RefSeq" id="WP_023495908.1">
    <property type="nucleotide sequence ID" value="NZ_AYLO01000117.1"/>
</dbReference>
<feature type="compositionally biased region" description="Polar residues" evidence="1">
    <location>
        <begin position="46"/>
        <end position="57"/>
    </location>
</feature>
<evidence type="ECO:0000256" key="2">
    <source>
        <dbReference type="SAM" id="SignalP"/>
    </source>
</evidence>
<proteinExistence type="predicted"/>
<feature type="compositionally biased region" description="Basic residues" evidence="1">
    <location>
        <begin position="99"/>
        <end position="109"/>
    </location>
</feature>
<name>V5DRV6_9GAMM</name>
<dbReference type="EMBL" id="AYLO01000117">
    <property type="protein sequence ID" value="ESS70136.1"/>
    <property type="molecule type" value="Genomic_DNA"/>
</dbReference>
<feature type="chain" id="PRO_5004732251" evidence="2">
    <location>
        <begin position="26"/>
        <end position="109"/>
    </location>
</feature>
<gene>
    <name evidence="3" type="ORF">MGMO_125c00100</name>
</gene>
<evidence type="ECO:0000313" key="3">
    <source>
        <dbReference type="EMBL" id="ESS70136.1"/>
    </source>
</evidence>
<dbReference type="STRING" id="1116472.MGMO_125c00100"/>
<organism evidence="3 4">
    <name type="scientific">Methyloglobulus morosus KoM1</name>
    <dbReference type="NCBI Taxonomy" id="1116472"/>
    <lineage>
        <taxon>Bacteria</taxon>
        <taxon>Pseudomonadati</taxon>
        <taxon>Pseudomonadota</taxon>
        <taxon>Gammaproteobacteria</taxon>
        <taxon>Methylococcales</taxon>
        <taxon>Methylococcaceae</taxon>
        <taxon>Methyloglobulus</taxon>
    </lineage>
</organism>
<accession>V5DRV6</accession>
<evidence type="ECO:0000313" key="4">
    <source>
        <dbReference type="Proteomes" id="UP000017842"/>
    </source>
</evidence>
<reference evidence="3 4" key="1">
    <citation type="journal article" date="2013" name="Genome Announc.">
        <title>Draft Genome Sequence of the Methanotrophic Gammaproteobacterium Methyloglobulus morosus DSM 22980 Strain KoM1.</title>
        <authorList>
            <person name="Poehlein A."/>
            <person name="Deutzmann J.S."/>
            <person name="Daniel R."/>
            <person name="Simeonova D.D."/>
        </authorList>
    </citation>
    <scope>NUCLEOTIDE SEQUENCE [LARGE SCALE GENOMIC DNA]</scope>
    <source>
        <strain evidence="3 4">KoM1</strain>
    </source>
</reference>
<comment type="caution">
    <text evidence="3">The sequence shown here is derived from an EMBL/GenBank/DDBJ whole genome shotgun (WGS) entry which is preliminary data.</text>
</comment>